<feature type="transmembrane region" description="Helical" evidence="7">
    <location>
        <begin position="128"/>
        <end position="150"/>
    </location>
</feature>
<dbReference type="InterPro" id="IPR002771">
    <property type="entry name" value="Multi_antbiot-R_MarC"/>
</dbReference>
<evidence type="ECO:0000313" key="8">
    <source>
        <dbReference type="EMBL" id="MDO9712535.1"/>
    </source>
</evidence>
<evidence type="ECO:0000256" key="6">
    <source>
        <dbReference type="ARBA" id="ARBA00023136"/>
    </source>
</evidence>
<keyword evidence="9" id="KW-1185">Reference proteome</keyword>
<name>A0ABT9E8Y7_9PROT</name>
<comment type="similarity">
    <text evidence="2 7">Belongs to the UPF0056 (MarC) family.</text>
</comment>
<comment type="subcellular location">
    <subcellularLocation>
        <location evidence="1 7">Cell membrane</location>
        <topology evidence="1 7">Multi-pass membrane protein</topology>
    </subcellularLocation>
</comment>
<sequence>MAPGAEGGCAVPELTAALQSFLLAFSALFSIVNPIGAALIFAQVTAGRSHAERVRLAGRIGVYSAAVVLGALWVGAYVLGFFGVSLAALRIAGGLVVAARAWDLLSAPERTEDRKQEQAGQVEGKQDVAFFPLTMPFTTGPGTISVAIALGANRPAGGWAEVAPFFAGLSAAALAIACIVWLAYRSADGLVDLLGQARVRVVTRLAAFLMLCVGVQITLGGVTDVIRLLLAR</sequence>
<feature type="transmembrane region" description="Helical" evidence="7">
    <location>
        <begin position="205"/>
        <end position="230"/>
    </location>
</feature>
<accession>A0ABT9E8Y7</accession>
<protein>
    <recommendedName>
        <fullName evidence="7">UPF0056 membrane protein</fullName>
    </recommendedName>
</protein>
<comment type="caution">
    <text evidence="7">Lacks conserved residue(s) required for the propagation of feature annotation.</text>
</comment>
<evidence type="ECO:0000313" key="9">
    <source>
        <dbReference type="Proteomes" id="UP001243009"/>
    </source>
</evidence>
<dbReference type="PANTHER" id="PTHR33508:SF1">
    <property type="entry name" value="UPF0056 MEMBRANE PROTEIN YHCE"/>
    <property type="match status" value="1"/>
</dbReference>
<evidence type="ECO:0000256" key="2">
    <source>
        <dbReference type="ARBA" id="ARBA00009784"/>
    </source>
</evidence>
<dbReference type="Pfam" id="PF01914">
    <property type="entry name" value="MarC"/>
    <property type="match status" value="1"/>
</dbReference>
<keyword evidence="4 7" id="KW-0812">Transmembrane</keyword>
<evidence type="ECO:0000256" key="3">
    <source>
        <dbReference type="ARBA" id="ARBA00022475"/>
    </source>
</evidence>
<proteinExistence type="inferred from homology"/>
<feature type="transmembrane region" description="Helical" evidence="7">
    <location>
        <begin position="21"/>
        <end position="42"/>
    </location>
</feature>
<keyword evidence="6 7" id="KW-0472">Membrane</keyword>
<dbReference type="NCBIfam" id="TIGR00427">
    <property type="entry name" value="NAAT family transporter"/>
    <property type="match status" value="1"/>
</dbReference>
<evidence type="ECO:0000256" key="4">
    <source>
        <dbReference type="ARBA" id="ARBA00022692"/>
    </source>
</evidence>
<keyword evidence="3" id="KW-1003">Cell membrane</keyword>
<feature type="transmembrane region" description="Helical" evidence="7">
    <location>
        <begin position="62"/>
        <end position="82"/>
    </location>
</feature>
<gene>
    <name evidence="8" type="ORF">Q7A36_29625</name>
</gene>
<evidence type="ECO:0000256" key="5">
    <source>
        <dbReference type="ARBA" id="ARBA00022989"/>
    </source>
</evidence>
<evidence type="ECO:0000256" key="1">
    <source>
        <dbReference type="ARBA" id="ARBA00004651"/>
    </source>
</evidence>
<evidence type="ECO:0000256" key="7">
    <source>
        <dbReference type="RuleBase" id="RU362048"/>
    </source>
</evidence>
<reference evidence="8 9" key="1">
    <citation type="submission" date="2023-08" db="EMBL/GenBank/DDBJ databases">
        <title>The draft genome sequence of Paracraurococcus sp. LOR1-02.</title>
        <authorList>
            <person name="Kingkaew E."/>
            <person name="Tanasupawat S."/>
        </authorList>
    </citation>
    <scope>NUCLEOTIDE SEQUENCE [LARGE SCALE GENOMIC DNA]</scope>
    <source>
        <strain evidence="8 9">LOR1-02</strain>
    </source>
</reference>
<organism evidence="8 9">
    <name type="scientific">Paracraurococcus lichenis</name>
    <dbReference type="NCBI Taxonomy" id="3064888"/>
    <lineage>
        <taxon>Bacteria</taxon>
        <taxon>Pseudomonadati</taxon>
        <taxon>Pseudomonadota</taxon>
        <taxon>Alphaproteobacteria</taxon>
        <taxon>Acetobacterales</taxon>
        <taxon>Roseomonadaceae</taxon>
        <taxon>Paracraurococcus</taxon>
    </lineage>
</organism>
<dbReference type="PANTHER" id="PTHR33508">
    <property type="entry name" value="UPF0056 MEMBRANE PROTEIN YHCE"/>
    <property type="match status" value="1"/>
</dbReference>
<comment type="caution">
    <text evidence="8">The sequence shown here is derived from an EMBL/GenBank/DDBJ whole genome shotgun (WGS) entry which is preliminary data.</text>
</comment>
<dbReference type="Proteomes" id="UP001243009">
    <property type="component" value="Unassembled WGS sequence"/>
</dbReference>
<keyword evidence="5 7" id="KW-1133">Transmembrane helix</keyword>
<dbReference type="EMBL" id="JAUTWS010000050">
    <property type="protein sequence ID" value="MDO9712535.1"/>
    <property type="molecule type" value="Genomic_DNA"/>
</dbReference>
<dbReference type="RefSeq" id="WP_305107392.1">
    <property type="nucleotide sequence ID" value="NZ_JAUTWS010000050.1"/>
</dbReference>
<feature type="transmembrane region" description="Helical" evidence="7">
    <location>
        <begin position="162"/>
        <end position="184"/>
    </location>
</feature>